<evidence type="ECO:0000259" key="14">
    <source>
        <dbReference type="SMART" id="SM00481"/>
    </source>
</evidence>
<dbReference type="GO" id="GO:0003676">
    <property type="term" value="F:nucleic acid binding"/>
    <property type="evidence" value="ECO:0007669"/>
    <property type="project" value="InterPro"/>
</dbReference>
<dbReference type="InterPro" id="IPR004013">
    <property type="entry name" value="PHP_dom"/>
</dbReference>
<keyword evidence="8" id="KW-0235">DNA replication</keyword>
<comment type="similarity">
    <text evidence="2">Belongs to the DNA polymerase type-C family. DnaE2 subfamily.</text>
</comment>
<name>A0A3D4VAT9_9BACT</name>
<dbReference type="GO" id="GO:0008408">
    <property type="term" value="F:3'-5' exonuclease activity"/>
    <property type="evidence" value="ECO:0007669"/>
    <property type="project" value="InterPro"/>
</dbReference>
<evidence type="ECO:0000256" key="8">
    <source>
        <dbReference type="ARBA" id="ARBA00022705"/>
    </source>
</evidence>
<dbReference type="Pfam" id="PF02811">
    <property type="entry name" value="PHP"/>
    <property type="match status" value="1"/>
</dbReference>
<evidence type="ECO:0000256" key="1">
    <source>
        <dbReference type="ARBA" id="ARBA00004496"/>
    </source>
</evidence>
<evidence type="ECO:0000256" key="3">
    <source>
        <dbReference type="ARBA" id="ARBA00012417"/>
    </source>
</evidence>
<dbReference type="InterPro" id="IPR040982">
    <property type="entry name" value="DNA_pol3_finger"/>
</dbReference>
<dbReference type="PANTHER" id="PTHR32294:SF4">
    <property type="entry name" value="ERROR-PRONE DNA POLYMERASE"/>
    <property type="match status" value="1"/>
</dbReference>
<dbReference type="InterPro" id="IPR004805">
    <property type="entry name" value="DnaE2/DnaE/PolC"/>
</dbReference>
<dbReference type="SUPFAM" id="SSF89550">
    <property type="entry name" value="PHP domain-like"/>
    <property type="match status" value="1"/>
</dbReference>
<dbReference type="InterPro" id="IPR003141">
    <property type="entry name" value="Pol/His_phosphatase_N"/>
</dbReference>
<dbReference type="InterPro" id="IPR004365">
    <property type="entry name" value="NA-bd_OB_tRNA"/>
</dbReference>
<evidence type="ECO:0000256" key="6">
    <source>
        <dbReference type="ARBA" id="ARBA00022679"/>
    </source>
</evidence>
<dbReference type="GO" id="GO:0003887">
    <property type="term" value="F:DNA-directed DNA polymerase activity"/>
    <property type="evidence" value="ECO:0007669"/>
    <property type="project" value="UniProtKB-KW"/>
</dbReference>
<keyword evidence="7 15" id="KW-0548">Nucleotidyltransferase</keyword>
<dbReference type="InterPro" id="IPR012340">
    <property type="entry name" value="NA-bd_OB-fold"/>
</dbReference>
<dbReference type="PANTHER" id="PTHR32294">
    <property type="entry name" value="DNA POLYMERASE III SUBUNIT ALPHA"/>
    <property type="match status" value="1"/>
</dbReference>
<feature type="domain" description="Polymerase/histidinol phosphatase N-terminal" evidence="14">
    <location>
        <begin position="35"/>
        <end position="102"/>
    </location>
</feature>
<dbReference type="NCBIfam" id="NF004225">
    <property type="entry name" value="PRK05672.1"/>
    <property type="match status" value="1"/>
</dbReference>
<dbReference type="EMBL" id="DPIY01000010">
    <property type="protein sequence ID" value="HCT58216.1"/>
    <property type="molecule type" value="Genomic_DNA"/>
</dbReference>
<dbReference type="HAMAP" id="MF_01902">
    <property type="entry name" value="DNApol_error_prone"/>
    <property type="match status" value="1"/>
</dbReference>
<dbReference type="GO" id="GO:0006281">
    <property type="term" value="P:DNA repair"/>
    <property type="evidence" value="ECO:0007669"/>
    <property type="project" value="UniProtKB-KW"/>
</dbReference>
<dbReference type="GO" id="GO:0005737">
    <property type="term" value="C:cytoplasm"/>
    <property type="evidence" value="ECO:0007669"/>
    <property type="project" value="UniProtKB-SubCell"/>
</dbReference>
<feature type="compositionally biased region" description="Polar residues" evidence="13">
    <location>
        <begin position="12"/>
        <end position="23"/>
    </location>
</feature>
<feature type="region of interest" description="Disordered" evidence="13">
    <location>
        <begin position="1"/>
        <end position="23"/>
    </location>
</feature>
<keyword evidence="9" id="KW-0227">DNA damage</keyword>
<reference evidence="15 16" key="1">
    <citation type="journal article" date="2018" name="Nat. Biotechnol.">
        <title>A standardized bacterial taxonomy based on genome phylogeny substantially revises the tree of life.</title>
        <authorList>
            <person name="Parks D.H."/>
            <person name="Chuvochina M."/>
            <person name="Waite D.W."/>
            <person name="Rinke C."/>
            <person name="Skarshewski A."/>
            <person name="Chaumeil P.A."/>
            <person name="Hugenholtz P."/>
        </authorList>
    </citation>
    <scope>NUCLEOTIDE SEQUENCE [LARGE SCALE GENOMIC DNA]</scope>
    <source>
        <strain evidence="15">UBA8844</strain>
    </source>
</reference>
<dbReference type="InterPro" id="IPR011708">
    <property type="entry name" value="DNA_pol3_alpha_NTPase_dom"/>
</dbReference>
<evidence type="ECO:0000256" key="13">
    <source>
        <dbReference type="SAM" id="MobiDB-lite"/>
    </source>
</evidence>
<dbReference type="CDD" id="cd04485">
    <property type="entry name" value="DnaE_OBF"/>
    <property type="match status" value="1"/>
</dbReference>
<keyword evidence="11" id="KW-0234">DNA repair</keyword>
<evidence type="ECO:0000256" key="7">
    <source>
        <dbReference type="ARBA" id="ARBA00022695"/>
    </source>
</evidence>
<protein>
    <recommendedName>
        <fullName evidence="4">Error-prone DNA polymerase</fullName>
        <ecNumber evidence="3">2.7.7.7</ecNumber>
    </recommendedName>
</protein>
<evidence type="ECO:0000256" key="12">
    <source>
        <dbReference type="ARBA" id="ARBA00049244"/>
    </source>
</evidence>
<dbReference type="Proteomes" id="UP000264071">
    <property type="component" value="Unassembled WGS sequence"/>
</dbReference>
<evidence type="ECO:0000256" key="11">
    <source>
        <dbReference type="ARBA" id="ARBA00023204"/>
    </source>
</evidence>
<keyword evidence="10" id="KW-0239">DNA-directed DNA polymerase</keyword>
<proteinExistence type="inferred from homology"/>
<comment type="subcellular location">
    <subcellularLocation>
        <location evidence="1">Cytoplasm</location>
    </subcellularLocation>
</comment>
<dbReference type="Pfam" id="PF01336">
    <property type="entry name" value="tRNA_anti-codon"/>
    <property type="match status" value="1"/>
</dbReference>
<comment type="caution">
    <text evidence="15">The sequence shown here is derived from an EMBL/GenBank/DDBJ whole genome shotgun (WGS) entry which is preliminary data.</text>
</comment>
<dbReference type="Pfam" id="PF14579">
    <property type="entry name" value="HHH_6"/>
    <property type="match status" value="1"/>
</dbReference>
<evidence type="ECO:0000256" key="2">
    <source>
        <dbReference type="ARBA" id="ARBA00007391"/>
    </source>
</evidence>
<accession>A0A3D4VAT9</accession>
<dbReference type="SMART" id="SM00481">
    <property type="entry name" value="POLIIIAc"/>
    <property type="match status" value="1"/>
</dbReference>
<dbReference type="GO" id="GO:0006260">
    <property type="term" value="P:DNA replication"/>
    <property type="evidence" value="ECO:0007669"/>
    <property type="project" value="UniProtKB-KW"/>
</dbReference>
<evidence type="ECO:0000256" key="10">
    <source>
        <dbReference type="ARBA" id="ARBA00022932"/>
    </source>
</evidence>
<dbReference type="NCBIfam" id="TIGR00594">
    <property type="entry name" value="polc"/>
    <property type="match status" value="1"/>
</dbReference>
<organism evidence="15 16">
    <name type="scientific">Gemmatimonas aurantiaca</name>
    <dbReference type="NCBI Taxonomy" id="173480"/>
    <lineage>
        <taxon>Bacteria</taxon>
        <taxon>Pseudomonadati</taxon>
        <taxon>Gemmatimonadota</taxon>
        <taxon>Gemmatimonadia</taxon>
        <taxon>Gemmatimonadales</taxon>
        <taxon>Gemmatimonadaceae</taxon>
        <taxon>Gemmatimonas</taxon>
    </lineage>
</organism>
<evidence type="ECO:0000256" key="9">
    <source>
        <dbReference type="ARBA" id="ARBA00022763"/>
    </source>
</evidence>
<gene>
    <name evidence="15" type="primary">dnaE2</name>
    <name evidence="15" type="ORF">DGD08_13510</name>
</gene>
<dbReference type="InterPro" id="IPR029460">
    <property type="entry name" value="DNAPol_HHH"/>
</dbReference>
<evidence type="ECO:0000313" key="16">
    <source>
        <dbReference type="Proteomes" id="UP000264071"/>
    </source>
</evidence>
<comment type="catalytic activity">
    <reaction evidence="12">
        <text>DNA(n) + a 2'-deoxyribonucleoside 5'-triphosphate = DNA(n+1) + diphosphate</text>
        <dbReference type="Rhea" id="RHEA:22508"/>
        <dbReference type="Rhea" id="RHEA-COMP:17339"/>
        <dbReference type="Rhea" id="RHEA-COMP:17340"/>
        <dbReference type="ChEBI" id="CHEBI:33019"/>
        <dbReference type="ChEBI" id="CHEBI:61560"/>
        <dbReference type="ChEBI" id="CHEBI:173112"/>
        <dbReference type="EC" id="2.7.7.7"/>
    </reaction>
</comment>
<dbReference type="Gene3D" id="3.20.20.140">
    <property type="entry name" value="Metal-dependent hydrolases"/>
    <property type="match status" value="1"/>
</dbReference>
<dbReference type="Pfam" id="PF17657">
    <property type="entry name" value="DNA_pol3_finger"/>
    <property type="match status" value="1"/>
</dbReference>
<keyword evidence="5" id="KW-0963">Cytoplasm</keyword>
<dbReference type="InterPro" id="IPR016195">
    <property type="entry name" value="Pol/histidinol_Pase-like"/>
</dbReference>
<dbReference type="AlphaFoldDB" id="A0A3D4VAT9"/>
<dbReference type="Gene3D" id="2.40.50.140">
    <property type="entry name" value="Nucleic acid-binding proteins"/>
    <property type="match status" value="1"/>
</dbReference>
<dbReference type="EC" id="2.7.7.7" evidence="3"/>
<evidence type="ECO:0000256" key="5">
    <source>
        <dbReference type="ARBA" id="ARBA00022490"/>
    </source>
</evidence>
<dbReference type="Pfam" id="PF07733">
    <property type="entry name" value="DNA_pol3_alpha"/>
    <property type="match status" value="1"/>
</dbReference>
<dbReference type="InterPro" id="IPR023073">
    <property type="entry name" value="DnaE2"/>
</dbReference>
<keyword evidence="6 15" id="KW-0808">Transferase</keyword>
<evidence type="ECO:0000256" key="4">
    <source>
        <dbReference type="ARBA" id="ARBA00017273"/>
    </source>
</evidence>
<evidence type="ECO:0000313" key="15">
    <source>
        <dbReference type="EMBL" id="HCT58216.1"/>
    </source>
</evidence>
<sequence length="1118" mass="125041">MCMVGMTDHTDPSTATNVDTESTESIPNPYAGQYAELHCHSAFSLLDGASLPEQLVTRAASFGYQALALTDHDEMGGIVQFGVAARERQLNAILGVELTVRMPHLDGQRGDRRTQLVLLAETREGYRNISTLVTRARMDSERGRPSVPLAMLRQHAAGVTALTGGPRGWVPQLLAEGRQYEAFEAAQELHAIFGQHLAIECWDHRLPEERVLVEQLIPLAKWLGVPWVVTNNVYYAEPKDRAVHDALSALRHQRTLDEMGTRLRPNAEWALKDPRLIYQRWRGLEEGVRATLDIAKRCAFRLAGLKPAMPPFPLPDGFTADTYLEEIVLTGARERWGDRFSDVHRQQIAHELAAIRRRDCATFFLTVWRIVRHARSEGILCQGRGSAASSAVCYCLGVTPVDPIYFGLLFERFLGDDATEEPDIDIDFAHRDRERILQHVYKHFGREHAAMVCEQITWGGRSAARDAARVLGFSPQQGDILADFSDRHGAHTTADLFETAEGQQRLTAAGFDLTDPRVQQLAPVMNGLHELPRHRSIHVGGFVLSDEPLGSLVPIEPASMADRTVIQWEKDDLGPVGMYKIDLLGLGMLTVVQDCLRYLRHTKNTHIDMAHFNMDDKDVYDTMCRADTVGVFQIESRAQMSTLPRLKPRCFYDLVVEVALIRPGPLQGQMVHPYLRRRAKEEAVDYPHPDVKPILERTFGVPIFQEQAMQVAIKMADFTQAQADELRKTMGHKRSKVRMKKVERQLRDGMEKKKIDPKVIERICHQINGFAAFGFPESHAASFALIVYATAYLRYHYAPEYLCAILNAQPMGFYAPGTLIEDAKRHGVEVRPVDLMRSGWDHSLELPDGRTLMPNDGTILWGPRHTIDATQTSAEHVAVRLGVRLIRNLGSKARKVLEAALADGPFRSIEDAVSRVTLDARGWRALAEAGALDSMFAHEPPERRRRVALWEVLALTKEPPLPLAPPRRAPPPTSLAACTPVELTAADYRMTGVSLVGHPMKHARPVLEPNGVRTIQDIQQHGKDGETVAIAGVVICRQRPPTAKGFVFLTLEDETGMLNIIITPKRFAPNAELIARESVLLIRGILQVQSGAVNIRADKFRALQLGSGEDYVPRHDYH</sequence>